<dbReference type="EMBL" id="CP088295">
    <property type="protein sequence ID" value="UUY05596.1"/>
    <property type="molecule type" value="Genomic_DNA"/>
</dbReference>
<evidence type="ECO:0000259" key="10">
    <source>
        <dbReference type="Pfam" id="PF02706"/>
    </source>
</evidence>
<feature type="transmembrane region" description="Helical" evidence="9">
    <location>
        <begin position="27"/>
        <end position="45"/>
    </location>
</feature>
<dbReference type="EC" id="2.7.10.2" evidence="11"/>
<evidence type="ECO:0000256" key="6">
    <source>
        <dbReference type="ARBA" id="ARBA00022840"/>
    </source>
</evidence>
<keyword evidence="12" id="KW-1185">Reference proteome</keyword>
<dbReference type="GO" id="GO:0004715">
    <property type="term" value="F:non-membrane spanning protein tyrosine kinase activity"/>
    <property type="evidence" value="ECO:0007669"/>
    <property type="project" value="UniProtKB-EC"/>
</dbReference>
<evidence type="ECO:0000256" key="8">
    <source>
        <dbReference type="ARBA" id="ARBA00023136"/>
    </source>
</evidence>
<feature type="domain" description="Polysaccharide chain length determinant N-terminal" evidence="10">
    <location>
        <begin position="20"/>
        <end position="77"/>
    </location>
</feature>
<evidence type="ECO:0000256" key="5">
    <source>
        <dbReference type="ARBA" id="ARBA00022741"/>
    </source>
</evidence>
<comment type="similarity">
    <text evidence="2">Belongs to the CpsC/CapA family.</text>
</comment>
<evidence type="ECO:0000313" key="11">
    <source>
        <dbReference type="EMBL" id="UUY05596.1"/>
    </source>
</evidence>
<dbReference type="InterPro" id="IPR027417">
    <property type="entry name" value="P-loop_NTPase"/>
</dbReference>
<evidence type="ECO:0000256" key="4">
    <source>
        <dbReference type="ARBA" id="ARBA00022692"/>
    </source>
</evidence>
<evidence type="ECO:0000256" key="9">
    <source>
        <dbReference type="SAM" id="Phobius"/>
    </source>
</evidence>
<dbReference type="CDD" id="cd05387">
    <property type="entry name" value="BY-kinase"/>
    <property type="match status" value="1"/>
</dbReference>
<name>A0ABY5PLM8_9ACTN</name>
<dbReference type="InterPro" id="IPR005702">
    <property type="entry name" value="Wzc-like_C"/>
</dbReference>
<dbReference type="InterPro" id="IPR003856">
    <property type="entry name" value="LPS_length_determ_N"/>
</dbReference>
<keyword evidence="4 9" id="KW-0812">Transmembrane</keyword>
<dbReference type="InterPro" id="IPR050445">
    <property type="entry name" value="Bact_polysacc_biosynth/exp"/>
</dbReference>
<evidence type="ECO:0000256" key="7">
    <source>
        <dbReference type="ARBA" id="ARBA00022989"/>
    </source>
</evidence>
<keyword evidence="5" id="KW-0547">Nucleotide-binding</keyword>
<keyword evidence="7 9" id="KW-1133">Transmembrane helix</keyword>
<dbReference type="Gene3D" id="3.40.50.300">
    <property type="entry name" value="P-loop containing nucleotide triphosphate hydrolases"/>
    <property type="match status" value="1"/>
</dbReference>
<organism evidence="11 12">
    <name type="scientific">Svornostia abyssi</name>
    <dbReference type="NCBI Taxonomy" id="2898438"/>
    <lineage>
        <taxon>Bacteria</taxon>
        <taxon>Bacillati</taxon>
        <taxon>Actinomycetota</taxon>
        <taxon>Thermoleophilia</taxon>
        <taxon>Solirubrobacterales</taxon>
        <taxon>Baekduiaceae</taxon>
        <taxon>Svornostia</taxon>
    </lineage>
</organism>
<dbReference type="Pfam" id="PF02706">
    <property type="entry name" value="Wzz"/>
    <property type="match status" value="1"/>
</dbReference>
<proteinExistence type="inferred from homology"/>
<keyword evidence="6" id="KW-0067">ATP-binding</keyword>
<accession>A0ABY5PLM8</accession>
<sequence>MSSPRRGGGSGEGDTLVYAFRVVRERLWLIAGITVACGVLAFLYSSTRAETYESTAQVVFGQTQLEDQVLQSNSQSATPERDAATRVLVATSEEVGARVQKRLKTDVPPETLTASVAVEAEPNADVLNFSASAEDPQVAADIANAFALEYIAFERATLLAQIQRAQDDYNERLAGLQQGTAAYESVRGQLERLQTLEDLGATDSKVISKATPASTPSSPKPKRDAVLGLIIGLLLGLTVSFLLDLLDRRVKTLDDFERMYGLRALASTPRTSFVIPADELSSPVFEPYRILRTAISFAEARRETKVLLITSAVSGEGKTSVALNLVRAFAQSGQPAILVEADLRRPSLRNRMVIDDREGGLTTALTGRHRARDLLRDLPGERGSGALLLPAGPLAPNAPQLLSSSRMTEVLEDLAAGPEVIVIDAAPLLPVADTQVLLDNPQINATIIVGRAYETKREDIRRCRSILDAHECQPLGIVVTGLDPIERYEYYRPETPSRPAPPAPVEAAR</sequence>
<evidence type="ECO:0000313" key="12">
    <source>
        <dbReference type="Proteomes" id="UP001058860"/>
    </source>
</evidence>
<keyword evidence="3" id="KW-1003">Cell membrane</keyword>
<feature type="transmembrane region" description="Helical" evidence="9">
    <location>
        <begin position="225"/>
        <end position="246"/>
    </location>
</feature>
<dbReference type="SUPFAM" id="SSF52540">
    <property type="entry name" value="P-loop containing nucleoside triphosphate hydrolases"/>
    <property type="match status" value="1"/>
</dbReference>
<protein>
    <submittedName>
        <fullName evidence="11">Polysaccharide biosynthesis tyrosine autokinase</fullName>
        <ecNumber evidence="11">2.7.10.2</ecNumber>
    </submittedName>
</protein>
<dbReference type="PANTHER" id="PTHR32309:SF13">
    <property type="entry name" value="FERRIC ENTEROBACTIN TRANSPORT PROTEIN FEPE"/>
    <property type="match status" value="1"/>
</dbReference>
<evidence type="ECO:0000256" key="2">
    <source>
        <dbReference type="ARBA" id="ARBA00006683"/>
    </source>
</evidence>
<dbReference type="NCBIfam" id="TIGR01007">
    <property type="entry name" value="eps_fam"/>
    <property type="match status" value="1"/>
</dbReference>
<evidence type="ECO:0000256" key="1">
    <source>
        <dbReference type="ARBA" id="ARBA00004651"/>
    </source>
</evidence>
<reference evidence="12" key="1">
    <citation type="submission" date="2021-11" db="EMBL/GenBank/DDBJ databases">
        <title>Cultivation dependent microbiological survey of springs from the worlds oldest radium mine currently devoted to the extraction of radon-saturated water.</title>
        <authorList>
            <person name="Kapinusova G."/>
            <person name="Smrhova T."/>
            <person name="Strejcek M."/>
            <person name="Suman J."/>
            <person name="Jani K."/>
            <person name="Pajer P."/>
            <person name="Uhlik O."/>
        </authorList>
    </citation>
    <scope>NUCLEOTIDE SEQUENCE [LARGE SCALE GENOMIC DNA]</scope>
    <source>
        <strain evidence="12">J379</strain>
    </source>
</reference>
<dbReference type="PANTHER" id="PTHR32309">
    <property type="entry name" value="TYROSINE-PROTEIN KINASE"/>
    <property type="match status" value="1"/>
</dbReference>
<comment type="subcellular location">
    <subcellularLocation>
        <location evidence="1">Cell membrane</location>
        <topology evidence="1">Multi-pass membrane protein</topology>
    </subcellularLocation>
</comment>
<dbReference type="RefSeq" id="WP_353866042.1">
    <property type="nucleotide sequence ID" value="NZ_CP088295.1"/>
</dbReference>
<evidence type="ECO:0000256" key="3">
    <source>
        <dbReference type="ARBA" id="ARBA00022475"/>
    </source>
</evidence>
<keyword evidence="11" id="KW-0808">Transferase</keyword>
<dbReference type="Proteomes" id="UP001058860">
    <property type="component" value="Chromosome"/>
</dbReference>
<keyword evidence="8 9" id="KW-0472">Membrane</keyword>
<gene>
    <name evidence="11" type="ORF">LRS13_08775</name>
</gene>